<dbReference type="Gene3D" id="2.60.40.1180">
    <property type="entry name" value="Golgi alpha-mannosidase II"/>
    <property type="match status" value="1"/>
</dbReference>
<evidence type="ECO:0000256" key="4">
    <source>
        <dbReference type="ARBA" id="ARBA00012670"/>
    </source>
</evidence>
<dbReference type="Gene3D" id="3.20.20.80">
    <property type="entry name" value="Glycosidases"/>
    <property type="match status" value="1"/>
</dbReference>
<dbReference type="SMART" id="SM00813">
    <property type="entry name" value="Alpha-L-AF_C"/>
    <property type="match status" value="1"/>
</dbReference>
<dbReference type="InterPro" id="IPR013780">
    <property type="entry name" value="Glyco_hydro_b"/>
</dbReference>
<accession>A0A0C9U690</accession>
<keyword evidence="11" id="KW-1185">Reference proteome</keyword>
<evidence type="ECO:0000313" key="10">
    <source>
        <dbReference type="EMBL" id="KIJ29799.1"/>
    </source>
</evidence>
<keyword evidence="5 10" id="KW-0378">Hydrolase</keyword>
<sequence length="505" mass="56782">MSSTIHVDPARIIDEVDPRIYSGFTEHMGRCIYGGLYDPDNRNGLIDPKTGFRTDVMDVLKELKMPLVRYPGGNFVSTYKWQDGIGPRELRPRRPELAWLTEESNQFGTDEFILWCREMGVEPFICLNMGTGTLEDALAWVEYCNSSANTYYANLRRKNGHNEPYNVKYWALGNEVYGPWQVGQMESQDYAKAAFQWAKALRLLDPSIQLISCGETGFVDWDRVVLRKLAPVVDFHSIHAYTVSEGKHEVNVMGPAAAEKSLEITRSLIDLAKIEHGLSKPLTVCFDEWNVWDPVRAPGEKGAEEHYDLSDALAVAAWLNVFVRKADIVKIACIAQSVNVISPIITSPEGLYRQTTYFPLHLFSNLMRGSSLDVLVTTPSADSYYTGITVPAFIRNITLHTPDLAKLTKYIDASAVLANTTQGTKEIRIAIANRSAEQEYEVPIIFGPNVAVSETITIHEVWHEDLRATNNFGDEKVKTITKETKFGGAYKLKKHSFQILVFTVA</sequence>
<dbReference type="Pfam" id="PF06964">
    <property type="entry name" value="Alpha-L-AF_C"/>
    <property type="match status" value="1"/>
</dbReference>
<proteinExistence type="inferred from homology"/>
<evidence type="ECO:0000256" key="6">
    <source>
        <dbReference type="ARBA" id="ARBA00023277"/>
    </source>
</evidence>
<dbReference type="Pfam" id="PF22848">
    <property type="entry name" value="ASD1_dom"/>
    <property type="match status" value="1"/>
</dbReference>
<dbReference type="AlphaFoldDB" id="A0A0C9U690"/>
<dbReference type="GO" id="GO:0031222">
    <property type="term" value="P:arabinan catabolic process"/>
    <property type="evidence" value="ECO:0007669"/>
    <property type="project" value="UniProtKB-UniPathway"/>
</dbReference>
<dbReference type="PANTHER" id="PTHR43576">
    <property type="entry name" value="ALPHA-L-ARABINOFURANOSIDASE C-RELATED"/>
    <property type="match status" value="1"/>
</dbReference>
<comment type="similarity">
    <text evidence="3">Belongs to the glycosyl hydrolase 51 family.</text>
</comment>
<keyword evidence="7" id="KW-0326">Glycosidase</keyword>
<dbReference type="Proteomes" id="UP000054279">
    <property type="component" value="Unassembled WGS sequence"/>
</dbReference>
<dbReference type="PANTHER" id="PTHR43576:SF3">
    <property type="entry name" value="ALPHA-L-ARABINOFURANOSIDASE C"/>
    <property type="match status" value="1"/>
</dbReference>
<protein>
    <recommendedName>
        <fullName evidence="4">non-reducing end alpha-L-arabinofuranosidase</fullName>
        <ecNumber evidence="4">3.2.1.55</ecNumber>
    </recommendedName>
</protein>
<dbReference type="EMBL" id="KN837275">
    <property type="protein sequence ID" value="KIJ29799.1"/>
    <property type="molecule type" value="Genomic_DNA"/>
</dbReference>
<dbReference type="GO" id="GO:0046556">
    <property type="term" value="F:alpha-L-arabinofuranosidase activity"/>
    <property type="evidence" value="ECO:0007669"/>
    <property type="project" value="UniProtKB-EC"/>
</dbReference>
<dbReference type="GO" id="GO:0046373">
    <property type="term" value="P:L-arabinose metabolic process"/>
    <property type="evidence" value="ECO:0007669"/>
    <property type="project" value="InterPro"/>
</dbReference>
<evidence type="ECO:0000256" key="1">
    <source>
        <dbReference type="ARBA" id="ARBA00001462"/>
    </source>
</evidence>
<dbReference type="EC" id="3.2.1.55" evidence="4"/>
<evidence type="ECO:0000256" key="3">
    <source>
        <dbReference type="ARBA" id="ARBA00007186"/>
    </source>
</evidence>
<dbReference type="UniPathway" id="UPA00667"/>
<dbReference type="SUPFAM" id="SSF51445">
    <property type="entry name" value="(Trans)glycosidases"/>
    <property type="match status" value="1"/>
</dbReference>
<evidence type="ECO:0000259" key="9">
    <source>
        <dbReference type="SMART" id="SM00813"/>
    </source>
</evidence>
<evidence type="ECO:0000256" key="7">
    <source>
        <dbReference type="ARBA" id="ARBA00023295"/>
    </source>
</evidence>
<dbReference type="InterPro" id="IPR055235">
    <property type="entry name" value="ASD1_cat"/>
</dbReference>
<evidence type="ECO:0000256" key="5">
    <source>
        <dbReference type="ARBA" id="ARBA00022801"/>
    </source>
</evidence>
<dbReference type="SUPFAM" id="SSF51011">
    <property type="entry name" value="Glycosyl hydrolase domain"/>
    <property type="match status" value="1"/>
</dbReference>
<dbReference type="InterPro" id="IPR017853">
    <property type="entry name" value="GH"/>
</dbReference>
<gene>
    <name evidence="10" type="ORF">M422DRAFT_784197</name>
</gene>
<evidence type="ECO:0000256" key="2">
    <source>
        <dbReference type="ARBA" id="ARBA00004834"/>
    </source>
</evidence>
<evidence type="ECO:0000256" key="8">
    <source>
        <dbReference type="ARBA" id="ARBA00037415"/>
    </source>
</evidence>
<organism evidence="10 11">
    <name type="scientific">Sphaerobolus stellatus (strain SS14)</name>
    <dbReference type="NCBI Taxonomy" id="990650"/>
    <lineage>
        <taxon>Eukaryota</taxon>
        <taxon>Fungi</taxon>
        <taxon>Dikarya</taxon>
        <taxon>Basidiomycota</taxon>
        <taxon>Agaricomycotina</taxon>
        <taxon>Agaricomycetes</taxon>
        <taxon>Phallomycetidae</taxon>
        <taxon>Geastrales</taxon>
        <taxon>Sphaerobolaceae</taxon>
        <taxon>Sphaerobolus</taxon>
    </lineage>
</organism>
<keyword evidence="6" id="KW-0119">Carbohydrate metabolism</keyword>
<evidence type="ECO:0000313" key="11">
    <source>
        <dbReference type="Proteomes" id="UP000054279"/>
    </source>
</evidence>
<dbReference type="InterPro" id="IPR010720">
    <property type="entry name" value="Alpha-L-AF_C"/>
</dbReference>
<comment type="function">
    <text evidence="8">Alpha-L-arabinofuranosidase involved in the degradation of arabinoxylan, a major component of plant hemicellulose. Acts only on small linear 1,5-alpha-linked L-arabinofuranosyl oligosaccharides.</text>
</comment>
<name>A0A0C9U690_SPHS4</name>
<reference evidence="10 11" key="1">
    <citation type="submission" date="2014-06" db="EMBL/GenBank/DDBJ databases">
        <title>Evolutionary Origins and Diversification of the Mycorrhizal Mutualists.</title>
        <authorList>
            <consortium name="DOE Joint Genome Institute"/>
            <consortium name="Mycorrhizal Genomics Consortium"/>
            <person name="Kohler A."/>
            <person name="Kuo A."/>
            <person name="Nagy L.G."/>
            <person name="Floudas D."/>
            <person name="Copeland A."/>
            <person name="Barry K.W."/>
            <person name="Cichocki N."/>
            <person name="Veneault-Fourrey C."/>
            <person name="LaButti K."/>
            <person name="Lindquist E.A."/>
            <person name="Lipzen A."/>
            <person name="Lundell T."/>
            <person name="Morin E."/>
            <person name="Murat C."/>
            <person name="Riley R."/>
            <person name="Ohm R."/>
            <person name="Sun H."/>
            <person name="Tunlid A."/>
            <person name="Henrissat B."/>
            <person name="Grigoriev I.V."/>
            <person name="Hibbett D.S."/>
            <person name="Martin F."/>
        </authorList>
    </citation>
    <scope>NUCLEOTIDE SEQUENCE [LARGE SCALE GENOMIC DNA]</scope>
    <source>
        <strain evidence="10 11">SS14</strain>
    </source>
</reference>
<feature type="domain" description="Alpha-L-arabinofuranosidase C-terminal" evidence="9">
    <location>
        <begin position="287"/>
        <end position="496"/>
    </location>
</feature>
<dbReference type="HOGENOM" id="CLU_017810_1_0_1"/>
<comment type="catalytic activity">
    <reaction evidence="1">
        <text>Hydrolysis of terminal non-reducing alpha-L-arabinofuranoside residues in alpha-L-arabinosides.</text>
        <dbReference type="EC" id="3.2.1.55"/>
    </reaction>
</comment>
<dbReference type="OrthoDB" id="3032304at2759"/>
<comment type="pathway">
    <text evidence="2">Glycan metabolism; L-arabinan degradation.</text>
</comment>